<keyword evidence="2" id="KW-0472">Membrane</keyword>
<name>A0A379MT07_9BACT</name>
<dbReference type="PANTHER" id="PTHR21666:SF270">
    <property type="entry name" value="MUREIN HYDROLASE ACTIVATOR ENVC"/>
    <property type="match status" value="1"/>
</dbReference>
<dbReference type="SUPFAM" id="SSF51261">
    <property type="entry name" value="Duplicated hybrid motif"/>
    <property type="match status" value="1"/>
</dbReference>
<dbReference type="STRING" id="880526.GCA_000427365_01784"/>
<dbReference type="CDD" id="cd12797">
    <property type="entry name" value="M23_peptidase"/>
    <property type="match status" value="1"/>
</dbReference>
<organism evidence="4 5">
    <name type="scientific">Rikenella microfusus</name>
    <dbReference type="NCBI Taxonomy" id="28139"/>
    <lineage>
        <taxon>Bacteria</taxon>
        <taxon>Pseudomonadati</taxon>
        <taxon>Bacteroidota</taxon>
        <taxon>Bacteroidia</taxon>
        <taxon>Bacteroidales</taxon>
        <taxon>Rikenellaceae</taxon>
        <taxon>Rikenella</taxon>
    </lineage>
</organism>
<keyword evidence="2" id="KW-0812">Transmembrane</keyword>
<evidence type="ECO:0000259" key="3">
    <source>
        <dbReference type="Pfam" id="PF01551"/>
    </source>
</evidence>
<dbReference type="PANTHER" id="PTHR21666">
    <property type="entry name" value="PEPTIDASE-RELATED"/>
    <property type="match status" value="1"/>
</dbReference>
<feature type="transmembrane region" description="Helical" evidence="2">
    <location>
        <begin position="21"/>
        <end position="43"/>
    </location>
</feature>
<feature type="coiled-coil region" evidence="1">
    <location>
        <begin position="55"/>
        <end position="82"/>
    </location>
</feature>
<proteinExistence type="predicted"/>
<dbReference type="InterPro" id="IPR011055">
    <property type="entry name" value="Dup_hybrid_motif"/>
</dbReference>
<protein>
    <submittedName>
        <fullName evidence="4">Murein hydrolase activator NlpD</fullName>
    </submittedName>
</protein>
<dbReference type="Gene3D" id="2.70.70.10">
    <property type="entry name" value="Glucose Permease (Domain IIA)"/>
    <property type="match status" value="1"/>
</dbReference>
<dbReference type="EMBL" id="UGVL01000001">
    <property type="protein sequence ID" value="SUE34801.1"/>
    <property type="molecule type" value="Genomic_DNA"/>
</dbReference>
<reference evidence="4 5" key="1">
    <citation type="submission" date="2018-06" db="EMBL/GenBank/DDBJ databases">
        <authorList>
            <consortium name="Pathogen Informatics"/>
            <person name="Doyle S."/>
        </authorList>
    </citation>
    <scope>NUCLEOTIDE SEQUENCE [LARGE SCALE GENOMIC DNA]</scope>
    <source>
        <strain evidence="4 5">NCTC11190</strain>
    </source>
</reference>
<evidence type="ECO:0000313" key="4">
    <source>
        <dbReference type="EMBL" id="SUE34801.1"/>
    </source>
</evidence>
<keyword evidence="1" id="KW-0175">Coiled coil</keyword>
<dbReference type="Pfam" id="PF01551">
    <property type="entry name" value="Peptidase_M23"/>
    <property type="match status" value="1"/>
</dbReference>
<gene>
    <name evidence="4" type="primary">nlpD_2</name>
    <name evidence="4" type="ORF">NCTC11190_02034</name>
</gene>
<dbReference type="GO" id="GO:0004222">
    <property type="term" value="F:metalloendopeptidase activity"/>
    <property type="evidence" value="ECO:0007669"/>
    <property type="project" value="TreeGrafter"/>
</dbReference>
<keyword evidence="4" id="KW-0378">Hydrolase</keyword>
<dbReference type="InterPro" id="IPR050570">
    <property type="entry name" value="Cell_wall_metabolism_enzyme"/>
</dbReference>
<dbReference type="OrthoDB" id="9810477at2"/>
<accession>A0A379MT07</accession>
<dbReference type="RefSeq" id="WP_051214475.1">
    <property type="nucleotide sequence ID" value="NZ_CALVFX010000001.1"/>
</dbReference>
<keyword evidence="2" id="KW-1133">Transmembrane helix</keyword>
<sequence>MNKRGEHTDGGVRRYPRLVKWTFRFFSGIAVAVLYFAVFSVFFDTPIEYELKKSTDRIEAEYRELERRYDTLQQVLDNVSERDRSVYKMLFEAEPAVAGDEDRQRRLAVRSRLEEMTNLELGTWFDEHLGLLYQQVSNYGAMSGRMQERVAKDVRAVLSIPAIQPVDNRQLTLLTASFGERVHPFFKTMTQHDGVDYSVPTGTAVFATADGTVRSLQTRGQTSGLSLVIDHGNGYETVYSHLDKVVAQPGRRVSRGDIIAFSGNSGLSFAPHLHYEVRYRGKAVDPTGYFFMELDMPRMRKLKEISRMGMQSFD</sequence>
<keyword evidence="5" id="KW-1185">Reference proteome</keyword>
<feature type="domain" description="M23ase beta-sheet core" evidence="3">
    <location>
        <begin position="191"/>
        <end position="286"/>
    </location>
</feature>
<dbReference type="AlphaFoldDB" id="A0A379MT07"/>
<dbReference type="InterPro" id="IPR016047">
    <property type="entry name" value="M23ase_b-sheet_dom"/>
</dbReference>
<evidence type="ECO:0000256" key="1">
    <source>
        <dbReference type="SAM" id="Coils"/>
    </source>
</evidence>
<evidence type="ECO:0000256" key="2">
    <source>
        <dbReference type="SAM" id="Phobius"/>
    </source>
</evidence>
<dbReference type="Proteomes" id="UP000255233">
    <property type="component" value="Unassembled WGS sequence"/>
</dbReference>
<evidence type="ECO:0000313" key="5">
    <source>
        <dbReference type="Proteomes" id="UP000255233"/>
    </source>
</evidence>